<evidence type="ECO:0000313" key="6">
    <source>
        <dbReference type="Proteomes" id="UP000575898"/>
    </source>
</evidence>
<dbReference type="GO" id="GO:0003860">
    <property type="term" value="F:3-hydroxyisobutyryl-CoA hydrolase activity"/>
    <property type="evidence" value="ECO:0007669"/>
    <property type="project" value="UniProtKB-EC"/>
</dbReference>
<protein>
    <recommendedName>
        <fullName evidence="2">3-hydroxyisobutyryl-CoA hydrolase</fullName>
        <ecNumber evidence="2">3.1.2.4</ecNumber>
    </recommendedName>
</protein>
<dbReference type="InterPro" id="IPR029045">
    <property type="entry name" value="ClpP/crotonase-like_dom_sf"/>
</dbReference>
<dbReference type="SUPFAM" id="SSF52096">
    <property type="entry name" value="ClpP/crotonase"/>
    <property type="match status" value="1"/>
</dbReference>
<dbReference type="GO" id="GO:0005829">
    <property type="term" value="C:cytosol"/>
    <property type="evidence" value="ECO:0007669"/>
    <property type="project" value="TreeGrafter"/>
</dbReference>
<dbReference type="EMBL" id="JACHHY010000004">
    <property type="protein sequence ID" value="MBB5017695.1"/>
    <property type="molecule type" value="Genomic_DNA"/>
</dbReference>
<accession>A0A840MJM1</accession>
<sequence length="371" mass="41240">MMTEPVLFEVWPARQGKAVAVATLNVEKSLNALSLEMIELLSEQLDAWEEDDSIAMVVLQGAGEQAFCAGGDIVKLYQSMVEHGHERNPYAESFFEQEYRLDYLIHTYTKPVLCWGHGIVMGGGVGLMAGASHRVVTEKSRIAMPEITIGLYPDVGGSWFLNRMPGRVGLYLGLTGAHLNAADALFVKLADYCVSSQKKADVMAALCEVPWSEDYRHNHQQLSQLLRAHRHVDALPESPVRRHLDFINQVTDADSVEEIATALVAHAGEDAWIQRGINTFQKGSPTSAKLIYDIYRHAAHMSLEEAFAMELGLSVQCCLHHDFREGVRALLIDRDNRPAWSPATLDAVTEAHIDGHYLPPWGSAEHPFADW</sequence>
<evidence type="ECO:0000256" key="2">
    <source>
        <dbReference type="ARBA" id="ARBA00011915"/>
    </source>
</evidence>
<dbReference type="Pfam" id="PF16113">
    <property type="entry name" value="ECH_2"/>
    <property type="match status" value="1"/>
</dbReference>
<proteinExistence type="predicted"/>
<dbReference type="PANTHER" id="PTHR43176">
    <property type="entry name" value="3-HYDROXYISOBUTYRYL-COA HYDROLASE-RELATED"/>
    <property type="match status" value="1"/>
</dbReference>
<dbReference type="PANTHER" id="PTHR43176:SF3">
    <property type="entry name" value="3-HYDROXYISOBUTYRYL-COA HYDROLASE, MITOCHONDRIAL"/>
    <property type="match status" value="1"/>
</dbReference>
<dbReference type="AlphaFoldDB" id="A0A840MJM1"/>
<comment type="catalytic activity">
    <reaction evidence="1">
        <text>3-hydroxy-2-methylpropanoyl-CoA + H2O = 3-hydroxy-2-methylpropanoate + CoA + H(+)</text>
        <dbReference type="Rhea" id="RHEA:20888"/>
        <dbReference type="ChEBI" id="CHEBI:11805"/>
        <dbReference type="ChEBI" id="CHEBI:15377"/>
        <dbReference type="ChEBI" id="CHEBI:15378"/>
        <dbReference type="ChEBI" id="CHEBI:57287"/>
        <dbReference type="ChEBI" id="CHEBI:57340"/>
        <dbReference type="EC" id="3.1.2.4"/>
    </reaction>
</comment>
<dbReference type="EC" id="3.1.2.4" evidence="2"/>
<dbReference type="Proteomes" id="UP000575898">
    <property type="component" value="Unassembled WGS sequence"/>
</dbReference>
<keyword evidence="6" id="KW-1185">Reference proteome</keyword>
<gene>
    <name evidence="5" type="ORF">HNQ59_000964</name>
</gene>
<dbReference type="Gene3D" id="3.90.226.10">
    <property type="entry name" value="2-enoyl-CoA Hydratase, Chain A, domain 1"/>
    <property type="match status" value="1"/>
</dbReference>
<organism evidence="5 6">
    <name type="scientific">Chitinivorax tropicus</name>
    <dbReference type="NCBI Taxonomy" id="714531"/>
    <lineage>
        <taxon>Bacteria</taxon>
        <taxon>Pseudomonadati</taxon>
        <taxon>Pseudomonadota</taxon>
        <taxon>Betaproteobacteria</taxon>
        <taxon>Chitinivorax</taxon>
    </lineage>
</organism>
<evidence type="ECO:0000259" key="4">
    <source>
        <dbReference type="Pfam" id="PF16113"/>
    </source>
</evidence>
<keyword evidence="3" id="KW-0378">Hydrolase</keyword>
<dbReference type="CDD" id="cd06558">
    <property type="entry name" value="crotonase-like"/>
    <property type="match status" value="1"/>
</dbReference>
<dbReference type="InterPro" id="IPR045004">
    <property type="entry name" value="ECH_dom"/>
</dbReference>
<dbReference type="InterPro" id="IPR032259">
    <property type="entry name" value="HIBYL-CoA-H"/>
</dbReference>
<dbReference type="NCBIfam" id="NF004127">
    <property type="entry name" value="PRK05617.1"/>
    <property type="match status" value="1"/>
</dbReference>
<evidence type="ECO:0000256" key="1">
    <source>
        <dbReference type="ARBA" id="ARBA00001709"/>
    </source>
</evidence>
<feature type="domain" description="Enoyl-CoA hydratase/isomerase" evidence="4">
    <location>
        <begin position="20"/>
        <end position="355"/>
    </location>
</feature>
<evidence type="ECO:0000313" key="5">
    <source>
        <dbReference type="EMBL" id="MBB5017695.1"/>
    </source>
</evidence>
<dbReference type="RefSeq" id="WP_246490843.1">
    <property type="nucleotide sequence ID" value="NZ_JACHHY010000004.1"/>
</dbReference>
<dbReference type="SMR" id="A0A840MJM1"/>
<name>A0A840MJM1_9PROT</name>
<dbReference type="GO" id="GO:0006574">
    <property type="term" value="P:L-valine catabolic process"/>
    <property type="evidence" value="ECO:0007669"/>
    <property type="project" value="TreeGrafter"/>
</dbReference>
<comment type="caution">
    <text evidence="5">The sequence shown here is derived from an EMBL/GenBank/DDBJ whole genome shotgun (WGS) entry which is preliminary data.</text>
</comment>
<reference evidence="5 6" key="1">
    <citation type="submission" date="2020-08" db="EMBL/GenBank/DDBJ databases">
        <title>Genomic Encyclopedia of Type Strains, Phase IV (KMG-IV): sequencing the most valuable type-strain genomes for metagenomic binning, comparative biology and taxonomic classification.</title>
        <authorList>
            <person name="Goeker M."/>
        </authorList>
    </citation>
    <scope>NUCLEOTIDE SEQUENCE [LARGE SCALE GENOMIC DNA]</scope>
    <source>
        <strain evidence="5 6">DSM 27165</strain>
    </source>
</reference>
<evidence type="ECO:0000256" key="3">
    <source>
        <dbReference type="ARBA" id="ARBA00022801"/>
    </source>
</evidence>